<name>A0A4Z1SXF6_GIAMU</name>
<keyword evidence="2" id="KW-0813">Transport</keyword>
<feature type="region of interest" description="Disordered" evidence="6">
    <location>
        <begin position="1"/>
        <end position="35"/>
    </location>
</feature>
<dbReference type="SUPFAM" id="SSF103473">
    <property type="entry name" value="MFS general substrate transporter"/>
    <property type="match status" value="1"/>
</dbReference>
<dbReference type="PANTHER" id="PTHR42718">
    <property type="entry name" value="MAJOR FACILITATOR SUPERFAMILY MULTIDRUG TRANSPORTER MFSC"/>
    <property type="match status" value="1"/>
</dbReference>
<dbReference type="AlphaFoldDB" id="A0A4Z1SXF6"/>
<dbReference type="InterPro" id="IPR020846">
    <property type="entry name" value="MFS_dom"/>
</dbReference>
<sequence>MVTKPSSTTHSDVSDSSASTESLVTTETEAETADASVRNTRRSCNCFPPGKTSFWRQFFYLSTLTISIGYDQQVMSLALPQLAQTFGVTSSQAQWIISIFYIANAATSVLHGHLGMYFGPSRYSLVMSVLKLLTYIASVFVPNLGWIFFIRAITGVGASGCVASKNSLMKTLSPPEKLHKYLMYNIIQFNVFAIFIPVVGGFITSFFGWKSIFLVCAVLEALNVIALAMIPNPVRNKTHFRMDYGGTILLTLDVTAFCLAFSFFAQLEYLLSSLLFIITIVLTIGFYFLERRLTYPILPFQALRNPVGAYYIAYILQNVLLAGITILMPFIYTHRYHMTGSGIGIINGLSALVRTFVAAITPLLDKKCVRRFLIGYGFVISSIFCIVSALAMDTNAWVVVTMQVLITMFQCVPATLLFPMAVTGNPKYSSLMSGLPTMCRTMGSSVGDSLFTAIQTFILLTDYGAAFGVTDADPYYVKAYVRGCSISFWILGLLSAFTGIYSILRVRNTPVERGKCGFKESQVPPSWDELEAFVRKAVKEKSIDDALEKNNVEDETEEERKEPSG</sequence>
<comment type="caution">
    <text evidence="9">The sequence shown here is derived from an EMBL/GenBank/DDBJ whole genome shotgun (WGS) entry which is preliminary data.</text>
</comment>
<keyword evidence="4 7" id="KW-1133">Transmembrane helix</keyword>
<feature type="transmembrane region" description="Helical" evidence="7">
    <location>
        <begin position="338"/>
        <end position="360"/>
    </location>
</feature>
<comment type="subcellular location">
    <subcellularLocation>
        <location evidence="1">Membrane</location>
        <topology evidence="1">Multi-pass membrane protein</topology>
    </subcellularLocation>
</comment>
<dbReference type="GO" id="GO:0022857">
    <property type="term" value="F:transmembrane transporter activity"/>
    <property type="evidence" value="ECO:0007669"/>
    <property type="project" value="InterPro"/>
</dbReference>
<keyword evidence="3 7" id="KW-0812">Transmembrane</keyword>
<evidence type="ECO:0000256" key="7">
    <source>
        <dbReference type="SAM" id="Phobius"/>
    </source>
</evidence>
<dbReference type="InterPro" id="IPR036259">
    <property type="entry name" value="MFS_trans_sf"/>
</dbReference>
<gene>
    <name evidence="9" type="ORF">GMRT_14360</name>
</gene>
<dbReference type="EMBL" id="VDLU01000002">
    <property type="protein sequence ID" value="TNJ28208.1"/>
    <property type="molecule type" value="Genomic_DNA"/>
</dbReference>
<dbReference type="InterPro" id="IPR011701">
    <property type="entry name" value="MFS"/>
</dbReference>
<dbReference type="Gene3D" id="1.20.1250.20">
    <property type="entry name" value="MFS general substrate transporter like domains"/>
    <property type="match status" value="1"/>
</dbReference>
<dbReference type="GO" id="GO:0016020">
    <property type="term" value="C:membrane"/>
    <property type="evidence" value="ECO:0007669"/>
    <property type="project" value="UniProtKB-SubCell"/>
</dbReference>
<feature type="transmembrane region" description="Helical" evidence="7">
    <location>
        <begin position="93"/>
        <end position="111"/>
    </location>
</feature>
<dbReference type="VEuPathDB" id="GiardiaDB:GMRT_14360"/>
<dbReference type="OrthoDB" id="10021397at2759"/>
<evidence type="ECO:0000256" key="6">
    <source>
        <dbReference type="SAM" id="MobiDB-lite"/>
    </source>
</evidence>
<feature type="transmembrane region" description="Helical" evidence="7">
    <location>
        <begin position="310"/>
        <end position="332"/>
    </location>
</feature>
<dbReference type="PROSITE" id="PS50850">
    <property type="entry name" value="MFS"/>
    <property type="match status" value="1"/>
</dbReference>
<organism evidence="9 10">
    <name type="scientific">Giardia muris</name>
    <dbReference type="NCBI Taxonomy" id="5742"/>
    <lineage>
        <taxon>Eukaryota</taxon>
        <taxon>Metamonada</taxon>
        <taxon>Diplomonadida</taxon>
        <taxon>Hexamitidae</taxon>
        <taxon>Giardiinae</taxon>
        <taxon>Giardia</taxon>
    </lineage>
</organism>
<feature type="transmembrane region" description="Helical" evidence="7">
    <location>
        <begin position="269"/>
        <end position="289"/>
    </location>
</feature>
<protein>
    <submittedName>
        <fullName evidence="9">Multidrug resistance protein B</fullName>
    </submittedName>
</protein>
<keyword evidence="10" id="KW-1185">Reference proteome</keyword>
<feature type="transmembrane region" description="Helical" evidence="7">
    <location>
        <begin position="242"/>
        <end position="263"/>
    </location>
</feature>
<feature type="transmembrane region" description="Helical" evidence="7">
    <location>
        <begin position="372"/>
        <end position="391"/>
    </location>
</feature>
<evidence type="ECO:0000313" key="9">
    <source>
        <dbReference type="EMBL" id="TNJ28208.1"/>
    </source>
</evidence>
<feature type="compositionally biased region" description="Low complexity" evidence="6">
    <location>
        <begin position="1"/>
        <end position="27"/>
    </location>
</feature>
<keyword evidence="5 7" id="KW-0472">Membrane</keyword>
<evidence type="ECO:0000313" key="10">
    <source>
        <dbReference type="Proteomes" id="UP000315496"/>
    </source>
</evidence>
<proteinExistence type="predicted"/>
<feature type="region of interest" description="Disordered" evidence="6">
    <location>
        <begin position="546"/>
        <end position="565"/>
    </location>
</feature>
<evidence type="ECO:0000256" key="1">
    <source>
        <dbReference type="ARBA" id="ARBA00004141"/>
    </source>
</evidence>
<evidence type="ECO:0000256" key="4">
    <source>
        <dbReference type="ARBA" id="ARBA00022989"/>
    </source>
</evidence>
<feature type="transmembrane region" description="Helical" evidence="7">
    <location>
        <begin position="486"/>
        <end position="504"/>
    </location>
</feature>
<feature type="transmembrane region" description="Helical" evidence="7">
    <location>
        <begin position="184"/>
        <end position="206"/>
    </location>
</feature>
<dbReference type="PANTHER" id="PTHR42718:SF9">
    <property type="entry name" value="MAJOR FACILITATOR SUPERFAMILY MULTIDRUG TRANSPORTER MFSC"/>
    <property type="match status" value="1"/>
</dbReference>
<feature type="transmembrane region" description="Helical" evidence="7">
    <location>
        <begin position="397"/>
        <end position="422"/>
    </location>
</feature>
<feature type="transmembrane region" description="Helical" evidence="7">
    <location>
        <begin position="212"/>
        <end position="230"/>
    </location>
</feature>
<accession>A0A4Z1SXF6</accession>
<dbReference type="Pfam" id="PF07690">
    <property type="entry name" value="MFS_1"/>
    <property type="match status" value="1"/>
</dbReference>
<evidence type="ECO:0000256" key="3">
    <source>
        <dbReference type="ARBA" id="ARBA00022692"/>
    </source>
</evidence>
<evidence type="ECO:0000256" key="2">
    <source>
        <dbReference type="ARBA" id="ARBA00022448"/>
    </source>
</evidence>
<dbReference type="Proteomes" id="UP000315496">
    <property type="component" value="Chromosome 2"/>
</dbReference>
<evidence type="ECO:0000259" key="8">
    <source>
        <dbReference type="PROSITE" id="PS50850"/>
    </source>
</evidence>
<dbReference type="Gene3D" id="1.20.1720.10">
    <property type="entry name" value="Multidrug resistance protein D"/>
    <property type="match status" value="1"/>
</dbReference>
<evidence type="ECO:0000256" key="5">
    <source>
        <dbReference type="ARBA" id="ARBA00023136"/>
    </source>
</evidence>
<reference evidence="9 10" key="1">
    <citation type="submission" date="2019-05" db="EMBL/GenBank/DDBJ databases">
        <title>The compact genome of Giardia muris reveals important steps in the evolution of intestinal protozoan parasites.</title>
        <authorList>
            <person name="Xu F."/>
            <person name="Jimenez-Gonzalez A."/>
            <person name="Einarsson E."/>
            <person name="Astvaldsson A."/>
            <person name="Peirasmaki D."/>
            <person name="Eckmann L."/>
            <person name="Andersson J.O."/>
            <person name="Svard S.G."/>
            <person name="Jerlstrom-Hultqvist J."/>
        </authorList>
    </citation>
    <scope>NUCLEOTIDE SEQUENCE [LARGE SCALE GENOMIC DNA]</scope>
    <source>
        <strain evidence="9 10">Roberts-Thomson</strain>
    </source>
</reference>
<feature type="domain" description="Major facilitator superfamily (MFS) profile" evidence="8">
    <location>
        <begin position="57"/>
        <end position="510"/>
    </location>
</feature>
<feature type="transmembrane region" description="Helical" evidence="7">
    <location>
        <begin position="443"/>
        <end position="466"/>
    </location>
</feature>